<dbReference type="PANTHER" id="PTHR43567:SF1">
    <property type="entry name" value="FLAVOREDOXIN"/>
    <property type="match status" value="1"/>
</dbReference>
<evidence type="ECO:0000256" key="3">
    <source>
        <dbReference type="ARBA" id="ARBA00038054"/>
    </source>
</evidence>
<evidence type="ECO:0000256" key="2">
    <source>
        <dbReference type="ARBA" id="ARBA00022630"/>
    </source>
</evidence>
<evidence type="ECO:0000256" key="1">
    <source>
        <dbReference type="ARBA" id="ARBA00001917"/>
    </source>
</evidence>
<organism evidence="5 6">
    <name type="scientific">Paenibacillus helianthi</name>
    <dbReference type="NCBI Taxonomy" id="1349432"/>
    <lineage>
        <taxon>Bacteria</taxon>
        <taxon>Bacillati</taxon>
        <taxon>Bacillota</taxon>
        <taxon>Bacilli</taxon>
        <taxon>Bacillales</taxon>
        <taxon>Paenibacillaceae</taxon>
        <taxon>Paenibacillus</taxon>
    </lineage>
</organism>
<dbReference type="InterPro" id="IPR002563">
    <property type="entry name" value="Flavin_Rdtase-like_dom"/>
</dbReference>
<accession>A0ABX3ERJ6</accession>
<keyword evidence="2" id="KW-0285">Flavoprotein</keyword>
<comment type="similarity">
    <text evidence="3">Belongs to the flavoredoxin family.</text>
</comment>
<evidence type="ECO:0000259" key="4">
    <source>
        <dbReference type="Pfam" id="PF01613"/>
    </source>
</evidence>
<dbReference type="EMBL" id="LVWI01000040">
    <property type="protein sequence ID" value="OKP86197.1"/>
    <property type="molecule type" value="Genomic_DNA"/>
</dbReference>
<dbReference type="InterPro" id="IPR012349">
    <property type="entry name" value="Split_barrel_FMN-bd"/>
</dbReference>
<protein>
    <recommendedName>
        <fullName evidence="4">Flavin reductase like domain-containing protein</fullName>
    </recommendedName>
</protein>
<dbReference type="Proteomes" id="UP000186058">
    <property type="component" value="Unassembled WGS sequence"/>
</dbReference>
<dbReference type="Pfam" id="PF01613">
    <property type="entry name" value="Flavin_Reduct"/>
    <property type="match status" value="1"/>
</dbReference>
<proteinExistence type="inferred from homology"/>
<evidence type="ECO:0000313" key="6">
    <source>
        <dbReference type="Proteomes" id="UP000186058"/>
    </source>
</evidence>
<sequence>MNNFAETHRTVPIHPKILYYGTPVILLTTLNEDLTVNISPISSSWALGDHIILGLGINGKALENLKRMPECVINLPDASQWEQVEGLARLTGKNPVPVEKKGAGFIFEKDKFAHSGFTQAVSTTVQTARIAECPIQIEARVKHIRIPEDSPHFAIVETKSTQVHVHKELVAGEHYIHPSSWNPLIYNFRHYFGLSAELGKSYRSET</sequence>
<dbReference type="RefSeq" id="WP_074107729.1">
    <property type="nucleotide sequence ID" value="NZ_LVWI01000040.1"/>
</dbReference>
<comment type="cofactor">
    <cofactor evidence="1">
        <name>FMN</name>
        <dbReference type="ChEBI" id="CHEBI:58210"/>
    </cofactor>
</comment>
<dbReference type="PANTHER" id="PTHR43567">
    <property type="entry name" value="FLAVOREDOXIN-RELATED-RELATED"/>
    <property type="match status" value="1"/>
</dbReference>
<feature type="domain" description="Flavin reductase like" evidence="4">
    <location>
        <begin position="20"/>
        <end position="194"/>
    </location>
</feature>
<dbReference type="InterPro" id="IPR052174">
    <property type="entry name" value="Flavoredoxin"/>
</dbReference>
<dbReference type="SUPFAM" id="SSF50475">
    <property type="entry name" value="FMN-binding split barrel"/>
    <property type="match status" value="1"/>
</dbReference>
<gene>
    <name evidence="5" type="ORF">A3844_14100</name>
</gene>
<keyword evidence="6" id="KW-1185">Reference proteome</keyword>
<name>A0ABX3ERJ6_9BACL</name>
<dbReference type="Gene3D" id="2.30.110.10">
    <property type="entry name" value="Electron Transport, Fmn-binding Protein, Chain A"/>
    <property type="match status" value="1"/>
</dbReference>
<comment type="caution">
    <text evidence="5">The sequence shown here is derived from an EMBL/GenBank/DDBJ whole genome shotgun (WGS) entry which is preliminary data.</text>
</comment>
<reference evidence="5 6" key="1">
    <citation type="submission" date="2016-03" db="EMBL/GenBank/DDBJ databases">
        <authorList>
            <person name="Sant'Anna F.H."/>
            <person name="Ambrosini A."/>
            <person name="Souza R."/>
            <person name="Bach E."/>
            <person name="Fernandes G."/>
            <person name="Balsanelli E."/>
            <person name="Baura V.A."/>
            <person name="Souza E.M."/>
            <person name="Passaglia L."/>
        </authorList>
    </citation>
    <scope>NUCLEOTIDE SEQUENCE [LARGE SCALE GENOMIC DNA]</scope>
    <source>
        <strain evidence="5 6">P26E</strain>
    </source>
</reference>
<evidence type="ECO:0000313" key="5">
    <source>
        <dbReference type="EMBL" id="OKP86197.1"/>
    </source>
</evidence>